<dbReference type="Proteomes" id="UP000285575">
    <property type="component" value="Unassembled WGS sequence"/>
</dbReference>
<accession>A0A437RF18</accession>
<keyword evidence="2" id="KW-1133">Transmembrane helix</keyword>
<evidence type="ECO:0000256" key="2">
    <source>
        <dbReference type="SAM" id="Phobius"/>
    </source>
</evidence>
<evidence type="ECO:0000256" key="1">
    <source>
        <dbReference type="SAM" id="Coils"/>
    </source>
</evidence>
<proteinExistence type="predicted"/>
<feature type="coiled-coil region" evidence="1">
    <location>
        <begin position="102"/>
        <end position="129"/>
    </location>
</feature>
<dbReference type="InterPro" id="IPR019659">
    <property type="entry name" value="DUF2514"/>
</dbReference>
<dbReference type="Pfam" id="PF10721">
    <property type="entry name" value="DUF2514"/>
    <property type="match status" value="1"/>
</dbReference>
<reference evidence="3 4" key="1">
    <citation type="submission" date="2019-01" db="EMBL/GenBank/DDBJ databases">
        <authorList>
            <person name="Chen W.-M."/>
        </authorList>
    </citation>
    <scope>NUCLEOTIDE SEQUENCE [LARGE SCALE GENOMIC DNA]</scope>
    <source>
        <strain evidence="3 4">KYPY4</strain>
    </source>
</reference>
<dbReference type="EMBL" id="SACR01000004">
    <property type="protein sequence ID" value="RVU45339.1"/>
    <property type="molecule type" value="Genomic_DNA"/>
</dbReference>
<dbReference type="AlphaFoldDB" id="A0A437RF18"/>
<name>A0A437RF18_9BURK</name>
<protein>
    <submittedName>
        <fullName evidence="3">DUF2514 family protein</fullName>
    </submittedName>
</protein>
<keyword evidence="4" id="KW-1185">Reference proteome</keyword>
<keyword evidence="2" id="KW-0472">Membrane</keyword>
<feature type="transmembrane region" description="Helical" evidence="2">
    <location>
        <begin position="34"/>
        <end position="56"/>
    </location>
</feature>
<evidence type="ECO:0000313" key="3">
    <source>
        <dbReference type="EMBL" id="RVU45339.1"/>
    </source>
</evidence>
<sequence>MGPGDARHRQQSGRRAVQAGRRVLRRLHAGRVTAWLRLVPSWAWVALLALPAALWWGAERYAAGDRSGAARVQVVLERERGEWANERAAAAEVSRLAARAVQIEEQRRRKALQEALDDAERVAQQERADRVVADAVAGRLHDRIAALVTAARFAARNSGATLGGPAAEDAPGMLADVLGQCIARARLLADVADARGRAGALCERAHDALTVDGAAPAQ</sequence>
<gene>
    <name evidence="3" type="ORF">EOE66_14525</name>
</gene>
<evidence type="ECO:0000313" key="4">
    <source>
        <dbReference type="Proteomes" id="UP000285575"/>
    </source>
</evidence>
<keyword evidence="2" id="KW-0812">Transmembrane</keyword>
<comment type="caution">
    <text evidence="3">The sequence shown here is derived from an EMBL/GenBank/DDBJ whole genome shotgun (WGS) entry which is preliminary data.</text>
</comment>
<keyword evidence="1" id="KW-0175">Coiled coil</keyword>
<organism evidence="3 4">
    <name type="scientific">Rubrivivax rivuli</name>
    <dbReference type="NCBI Taxonomy" id="1862385"/>
    <lineage>
        <taxon>Bacteria</taxon>
        <taxon>Pseudomonadati</taxon>
        <taxon>Pseudomonadota</taxon>
        <taxon>Betaproteobacteria</taxon>
        <taxon>Burkholderiales</taxon>
        <taxon>Sphaerotilaceae</taxon>
        <taxon>Rubrivivax</taxon>
    </lineage>
</organism>